<comment type="similarity">
    <text evidence="1">Belongs to the ARG7 family.</text>
</comment>
<reference evidence="4" key="1">
    <citation type="journal article" date="2014" name="Nat. Commun.">
        <title>The emerging biofuel crop Camelina sativa retains a highly undifferentiated hexaploid genome structure.</title>
        <authorList>
            <person name="Kagale S."/>
            <person name="Koh C."/>
            <person name="Nixon J."/>
            <person name="Bollina V."/>
            <person name="Clarke W.E."/>
            <person name="Tuteja R."/>
            <person name="Spillane C."/>
            <person name="Robinson S.J."/>
            <person name="Links M.G."/>
            <person name="Clarke C."/>
            <person name="Higgins E.E."/>
            <person name="Huebert T."/>
            <person name="Sharpe A.G."/>
            <person name="Parkin I.A."/>
        </authorList>
    </citation>
    <scope>NUCLEOTIDE SEQUENCE [LARGE SCALE GENOMIC DNA]</scope>
    <source>
        <strain evidence="4">cv. DH55</strain>
    </source>
</reference>
<protein>
    <submittedName>
        <fullName evidence="5">Uncharacterized protein LOC104725349</fullName>
    </submittedName>
</protein>
<dbReference type="Proteomes" id="UP000694864">
    <property type="component" value="Chromosome 2"/>
</dbReference>
<accession>A0ABM0UK36</accession>
<dbReference type="PANTHER" id="PTHR31374:SF199">
    <property type="entry name" value="SMALL AUXIN-UP RNA-RELATED"/>
    <property type="match status" value="1"/>
</dbReference>
<dbReference type="InterPro" id="IPR003676">
    <property type="entry name" value="SAUR_fam"/>
</dbReference>
<reference evidence="5" key="2">
    <citation type="submission" date="2025-08" db="UniProtKB">
        <authorList>
            <consortium name="RefSeq"/>
        </authorList>
    </citation>
    <scope>IDENTIFICATION</scope>
    <source>
        <tissue evidence="5">Leaf</tissue>
    </source>
</reference>
<keyword evidence="2" id="KW-0217">Developmental protein</keyword>
<keyword evidence="4" id="KW-1185">Reference proteome</keyword>
<dbReference type="PANTHER" id="PTHR31374">
    <property type="entry name" value="AUXIN-INDUCED PROTEIN-LIKE-RELATED"/>
    <property type="match status" value="1"/>
</dbReference>
<evidence type="ECO:0000256" key="1">
    <source>
        <dbReference type="ARBA" id="ARBA00006974"/>
    </source>
</evidence>
<evidence type="ECO:0000256" key="2">
    <source>
        <dbReference type="ARBA" id="ARBA00022473"/>
    </source>
</evidence>
<dbReference type="RefSeq" id="XP_010442311.1">
    <property type="nucleotide sequence ID" value="XM_010444009.1"/>
</dbReference>
<dbReference type="GeneID" id="104725349"/>
<evidence type="ECO:0000313" key="4">
    <source>
        <dbReference type="Proteomes" id="UP000694864"/>
    </source>
</evidence>
<organism evidence="4 5">
    <name type="scientific">Camelina sativa</name>
    <name type="common">False flax</name>
    <name type="synonym">Myagrum sativum</name>
    <dbReference type="NCBI Taxonomy" id="90675"/>
    <lineage>
        <taxon>Eukaryota</taxon>
        <taxon>Viridiplantae</taxon>
        <taxon>Streptophyta</taxon>
        <taxon>Embryophyta</taxon>
        <taxon>Tracheophyta</taxon>
        <taxon>Spermatophyta</taxon>
        <taxon>Magnoliopsida</taxon>
        <taxon>eudicotyledons</taxon>
        <taxon>Gunneridae</taxon>
        <taxon>Pentapetalae</taxon>
        <taxon>rosids</taxon>
        <taxon>malvids</taxon>
        <taxon>Brassicales</taxon>
        <taxon>Brassicaceae</taxon>
        <taxon>Camelineae</taxon>
        <taxon>Camelina</taxon>
    </lineage>
</organism>
<proteinExistence type="inferred from homology"/>
<name>A0ABM0UK36_CAMSA</name>
<dbReference type="Pfam" id="PF02519">
    <property type="entry name" value="Auxin_inducible"/>
    <property type="match status" value="1"/>
</dbReference>
<keyword evidence="3" id="KW-0341">Growth regulation</keyword>
<sequence>MKNPVVKTWRRMKSFGHTSSSTTATVKKSKSWTGSISLEDANSIESKGKMRRKESPQHGFFTVCVGPTKQRVVVKTKLVNHPLFRNLLEDAENEYGYRGDGPIVLPCEVDFFFKVLAEMKSNDGHGDDYNDDDDDDGLTSSPICGLGTPYRSCGGGGTDSIGIRRNSSYKLLRSPSFFKLNRF</sequence>
<evidence type="ECO:0000313" key="5">
    <source>
        <dbReference type="RefSeq" id="XP_010442311.1"/>
    </source>
</evidence>
<evidence type="ECO:0000256" key="3">
    <source>
        <dbReference type="ARBA" id="ARBA00022604"/>
    </source>
</evidence>
<gene>
    <name evidence="5" type="primary">LOC104725349</name>
</gene>